<reference evidence="8" key="1">
    <citation type="journal article" date="2019" name="Int. J. Syst. Evol. Microbiol.">
        <title>The Global Catalogue of Microorganisms (GCM) 10K type strain sequencing project: providing services to taxonomists for standard genome sequencing and annotation.</title>
        <authorList>
            <consortium name="The Broad Institute Genomics Platform"/>
            <consortium name="The Broad Institute Genome Sequencing Center for Infectious Disease"/>
            <person name="Wu L."/>
            <person name="Ma J."/>
        </authorList>
    </citation>
    <scope>NUCLEOTIDE SEQUENCE [LARGE SCALE GENOMIC DNA]</scope>
    <source>
        <strain evidence="8">CGMCC-1.15741</strain>
    </source>
</reference>
<feature type="DNA-binding region" description="H-T-H motif" evidence="4">
    <location>
        <begin position="46"/>
        <end position="65"/>
    </location>
</feature>
<evidence type="ECO:0000313" key="7">
    <source>
        <dbReference type="EMBL" id="MFC6196906.1"/>
    </source>
</evidence>
<dbReference type="InterPro" id="IPR050109">
    <property type="entry name" value="HTH-type_TetR-like_transc_reg"/>
</dbReference>
<dbReference type="PRINTS" id="PR00455">
    <property type="entry name" value="HTHTETR"/>
</dbReference>
<dbReference type="RefSeq" id="WP_377374949.1">
    <property type="nucleotide sequence ID" value="NZ_JBHSSW010000003.1"/>
</dbReference>
<dbReference type="Proteomes" id="UP001596303">
    <property type="component" value="Unassembled WGS sequence"/>
</dbReference>
<name>A0ABW1S5I7_9PROT</name>
<evidence type="ECO:0000256" key="2">
    <source>
        <dbReference type="ARBA" id="ARBA00023125"/>
    </source>
</evidence>
<dbReference type="Pfam" id="PF00440">
    <property type="entry name" value="TetR_N"/>
    <property type="match status" value="1"/>
</dbReference>
<feature type="region of interest" description="Disordered" evidence="5">
    <location>
        <begin position="1"/>
        <end position="20"/>
    </location>
</feature>
<protein>
    <submittedName>
        <fullName evidence="7">TetR/AcrR family transcriptional regulator</fullName>
    </submittedName>
</protein>
<organism evidence="7 8">
    <name type="scientific">Ponticaulis profundi</name>
    <dbReference type="NCBI Taxonomy" id="2665222"/>
    <lineage>
        <taxon>Bacteria</taxon>
        <taxon>Pseudomonadati</taxon>
        <taxon>Pseudomonadota</taxon>
        <taxon>Alphaproteobacteria</taxon>
        <taxon>Hyphomonadales</taxon>
        <taxon>Hyphomonadaceae</taxon>
        <taxon>Ponticaulis</taxon>
    </lineage>
</organism>
<dbReference type="InterPro" id="IPR001647">
    <property type="entry name" value="HTH_TetR"/>
</dbReference>
<evidence type="ECO:0000313" key="8">
    <source>
        <dbReference type="Proteomes" id="UP001596303"/>
    </source>
</evidence>
<dbReference type="InterPro" id="IPR009057">
    <property type="entry name" value="Homeodomain-like_sf"/>
</dbReference>
<dbReference type="PANTHER" id="PTHR30055:SF234">
    <property type="entry name" value="HTH-TYPE TRANSCRIPTIONAL REGULATOR BETI"/>
    <property type="match status" value="1"/>
</dbReference>
<accession>A0ABW1S5I7</accession>
<evidence type="ECO:0000256" key="3">
    <source>
        <dbReference type="ARBA" id="ARBA00023163"/>
    </source>
</evidence>
<evidence type="ECO:0000259" key="6">
    <source>
        <dbReference type="PROSITE" id="PS50977"/>
    </source>
</evidence>
<dbReference type="PROSITE" id="PS50977">
    <property type="entry name" value="HTH_TETR_2"/>
    <property type="match status" value="1"/>
</dbReference>
<evidence type="ECO:0000256" key="1">
    <source>
        <dbReference type="ARBA" id="ARBA00023015"/>
    </source>
</evidence>
<dbReference type="SUPFAM" id="SSF48498">
    <property type="entry name" value="Tetracyclin repressor-like, C-terminal domain"/>
    <property type="match status" value="1"/>
</dbReference>
<dbReference type="EMBL" id="JBHSSW010000003">
    <property type="protein sequence ID" value="MFC6196906.1"/>
    <property type="molecule type" value="Genomic_DNA"/>
</dbReference>
<keyword evidence="1" id="KW-0805">Transcription regulation</keyword>
<dbReference type="Pfam" id="PF09209">
    <property type="entry name" value="CecR_C"/>
    <property type="match status" value="1"/>
</dbReference>
<gene>
    <name evidence="7" type="ORF">ACFQDM_02390</name>
</gene>
<dbReference type="Gene3D" id="1.10.357.10">
    <property type="entry name" value="Tetracycline Repressor, domain 2"/>
    <property type="match status" value="1"/>
</dbReference>
<comment type="caution">
    <text evidence="7">The sequence shown here is derived from an EMBL/GenBank/DDBJ whole genome shotgun (WGS) entry which is preliminary data.</text>
</comment>
<dbReference type="InterPro" id="IPR015292">
    <property type="entry name" value="Tscrpt_reg_YbiH_C"/>
</dbReference>
<dbReference type="InterPro" id="IPR036271">
    <property type="entry name" value="Tet_transcr_reg_TetR-rel_C_sf"/>
</dbReference>
<sequence length="215" mass="24350">MTADKIKNKPQKRVREPVQARSAETRAKILEVAYNVFAEKGYDTANTRDIAAAAGVTHTTIRYHFGSKDELWRETVRQMFARTRAQLELSEEDLSQPPEERLKIYLRKYIFYCAKNANHLRIMIAESVRGGERLNWIANNFIRPGHEAILSLAEETLPDNVGKLSTVSVLYSVVGMCHLPFVLSNEVDALYGIDITSDEAINAHIDTVIALIFKN</sequence>
<keyword evidence="8" id="KW-1185">Reference proteome</keyword>
<keyword evidence="3" id="KW-0804">Transcription</keyword>
<dbReference type="SUPFAM" id="SSF46689">
    <property type="entry name" value="Homeodomain-like"/>
    <property type="match status" value="1"/>
</dbReference>
<feature type="domain" description="HTH tetR-type" evidence="6">
    <location>
        <begin position="23"/>
        <end position="83"/>
    </location>
</feature>
<evidence type="ECO:0000256" key="5">
    <source>
        <dbReference type="SAM" id="MobiDB-lite"/>
    </source>
</evidence>
<keyword evidence="2 4" id="KW-0238">DNA-binding</keyword>
<proteinExistence type="predicted"/>
<evidence type="ECO:0000256" key="4">
    <source>
        <dbReference type="PROSITE-ProRule" id="PRU00335"/>
    </source>
</evidence>
<dbReference type="PANTHER" id="PTHR30055">
    <property type="entry name" value="HTH-TYPE TRANSCRIPTIONAL REGULATOR RUTR"/>
    <property type="match status" value="1"/>
</dbReference>